<evidence type="ECO:0000256" key="4">
    <source>
        <dbReference type="ARBA" id="ARBA00022692"/>
    </source>
</evidence>
<keyword evidence="5 7" id="KW-0472">Membrane</keyword>
<dbReference type="InterPro" id="IPR008969">
    <property type="entry name" value="CarboxyPept-like_regulatory"/>
</dbReference>
<keyword evidence="3 7" id="KW-1134">Transmembrane beta strand</keyword>
<evidence type="ECO:0000256" key="6">
    <source>
        <dbReference type="ARBA" id="ARBA00023237"/>
    </source>
</evidence>
<feature type="domain" description="TonB-dependent receptor plug" evidence="9">
    <location>
        <begin position="118"/>
        <end position="223"/>
    </location>
</feature>
<evidence type="ECO:0000313" key="11">
    <source>
        <dbReference type="Proteomes" id="UP000250831"/>
    </source>
</evidence>
<dbReference type="GO" id="GO:0009279">
    <property type="term" value="C:cell outer membrane"/>
    <property type="evidence" value="ECO:0007669"/>
    <property type="project" value="UniProtKB-SubCell"/>
</dbReference>
<dbReference type="InterPro" id="IPR037066">
    <property type="entry name" value="Plug_dom_sf"/>
</dbReference>
<comment type="subcellular location">
    <subcellularLocation>
        <location evidence="1 7">Cell outer membrane</location>
        <topology evidence="1 7">Multi-pass membrane protein</topology>
    </subcellularLocation>
</comment>
<protein>
    <submittedName>
        <fullName evidence="10">SusC/RagA family TonB-linked outer membrane protein</fullName>
    </submittedName>
</protein>
<organism evidence="10 11">
    <name type="scientific">Sphingobacterium athyrii</name>
    <dbReference type="NCBI Taxonomy" id="2152717"/>
    <lineage>
        <taxon>Bacteria</taxon>
        <taxon>Pseudomonadati</taxon>
        <taxon>Bacteroidota</taxon>
        <taxon>Sphingobacteriia</taxon>
        <taxon>Sphingobacteriales</taxon>
        <taxon>Sphingobacteriaceae</taxon>
        <taxon>Sphingobacterium</taxon>
    </lineage>
</organism>
<dbReference type="Proteomes" id="UP000250831">
    <property type="component" value="Unassembled WGS sequence"/>
</dbReference>
<dbReference type="InterPro" id="IPR012910">
    <property type="entry name" value="Plug_dom"/>
</dbReference>
<keyword evidence="2 7" id="KW-0813">Transport</keyword>
<dbReference type="EMBL" id="QCXX01000009">
    <property type="protein sequence ID" value="PUV21730.1"/>
    <property type="molecule type" value="Genomic_DNA"/>
</dbReference>
<gene>
    <name evidence="10" type="ORF">DCO56_25685</name>
</gene>
<evidence type="ECO:0000256" key="2">
    <source>
        <dbReference type="ARBA" id="ARBA00022448"/>
    </source>
</evidence>
<dbReference type="NCBIfam" id="TIGR04057">
    <property type="entry name" value="SusC_RagA_signa"/>
    <property type="match status" value="1"/>
</dbReference>
<dbReference type="Pfam" id="PF07715">
    <property type="entry name" value="Plug"/>
    <property type="match status" value="1"/>
</dbReference>
<comment type="caution">
    <text evidence="10">The sequence shown here is derived from an EMBL/GenBank/DDBJ whole genome shotgun (WGS) entry which is preliminary data.</text>
</comment>
<dbReference type="InterPro" id="IPR023997">
    <property type="entry name" value="TonB-dep_OMP_SusC/RagA_CS"/>
</dbReference>
<evidence type="ECO:0000256" key="7">
    <source>
        <dbReference type="PROSITE-ProRule" id="PRU01360"/>
    </source>
</evidence>
<proteinExistence type="inferred from homology"/>
<dbReference type="Gene3D" id="2.40.170.20">
    <property type="entry name" value="TonB-dependent receptor, beta-barrel domain"/>
    <property type="match status" value="1"/>
</dbReference>
<dbReference type="SUPFAM" id="SSF56935">
    <property type="entry name" value="Porins"/>
    <property type="match status" value="1"/>
</dbReference>
<dbReference type="InterPro" id="IPR039426">
    <property type="entry name" value="TonB-dep_rcpt-like"/>
</dbReference>
<keyword evidence="11" id="KW-1185">Reference proteome</keyword>
<keyword evidence="4 7" id="KW-0812">Transmembrane</keyword>
<keyword evidence="8" id="KW-0732">Signal</keyword>
<dbReference type="SUPFAM" id="SSF49464">
    <property type="entry name" value="Carboxypeptidase regulatory domain-like"/>
    <property type="match status" value="1"/>
</dbReference>
<name>A0A363NM03_9SPHI</name>
<dbReference type="Gene3D" id="2.170.130.10">
    <property type="entry name" value="TonB-dependent receptor, plug domain"/>
    <property type="match status" value="1"/>
</dbReference>
<dbReference type="Pfam" id="PF13715">
    <property type="entry name" value="CarbopepD_reg_2"/>
    <property type="match status" value="1"/>
</dbReference>
<accession>A0A363NM03</accession>
<dbReference type="AlphaFoldDB" id="A0A363NM03"/>
<comment type="similarity">
    <text evidence="7">Belongs to the TonB-dependent receptor family.</text>
</comment>
<dbReference type="NCBIfam" id="TIGR04056">
    <property type="entry name" value="OMP_RagA_SusC"/>
    <property type="match status" value="1"/>
</dbReference>
<evidence type="ECO:0000256" key="1">
    <source>
        <dbReference type="ARBA" id="ARBA00004571"/>
    </source>
</evidence>
<evidence type="ECO:0000313" key="10">
    <source>
        <dbReference type="EMBL" id="PUV21730.1"/>
    </source>
</evidence>
<dbReference type="PROSITE" id="PS52016">
    <property type="entry name" value="TONB_DEPENDENT_REC_3"/>
    <property type="match status" value="1"/>
</dbReference>
<keyword evidence="6 7" id="KW-0998">Cell outer membrane</keyword>
<dbReference type="InterPro" id="IPR023996">
    <property type="entry name" value="TonB-dep_OMP_SusC/RagA"/>
</dbReference>
<dbReference type="Gene3D" id="2.60.40.1120">
    <property type="entry name" value="Carboxypeptidase-like, regulatory domain"/>
    <property type="match status" value="1"/>
</dbReference>
<reference evidence="10 11" key="1">
    <citation type="submission" date="2018-04" db="EMBL/GenBank/DDBJ databases">
        <title>Sphingobacterium sp. M46 Genome.</title>
        <authorList>
            <person name="Cheng J."/>
            <person name="Li Y."/>
        </authorList>
    </citation>
    <scope>NUCLEOTIDE SEQUENCE [LARGE SCALE GENOMIC DNA]</scope>
    <source>
        <strain evidence="10 11">M46</strain>
    </source>
</reference>
<evidence type="ECO:0000256" key="3">
    <source>
        <dbReference type="ARBA" id="ARBA00022452"/>
    </source>
</evidence>
<evidence type="ECO:0000256" key="5">
    <source>
        <dbReference type="ARBA" id="ARBA00023136"/>
    </source>
</evidence>
<dbReference type="InterPro" id="IPR036942">
    <property type="entry name" value="Beta-barrel_TonB_sf"/>
</dbReference>
<evidence type="ECO:0000259" key="9">
    <source>
        <dbReference type="Pfam" id="PF07715"/>
    </source>
</evidence>
<dbReference type="RefSeq" id="WP_108636553.1">
    <property type="nucleotide sequence ID" value="NZ_QCXX01000009.1"/>
</dbReference>
<sequence>MKHKLLSFLLGGAILTSVAFAQERKITGRVVSTSGQAVSDATVVVQGSNVATKTDANGNYSISVSKGGKVVFRSIGFEDQIVTISDQATLSVTLSSSNSALDEVVVVGYGSARKVGSVVGALTKVSGKDIGGKPTANALEALQGKVPGLQVFTSNGEPSTTQSIRLDGVGSLSGGNTPLYVMDGIPIGSGSIVSMNPEDFESVTVLKDASATSIYGARAANGVIYITTKKGKAGDRATITARAQYGWSNLANRKPQERFMTRAELQGLWLETGYRTQAQIDEINRTYPNDFKWDEYYYKKNVPIKQYDLNISGGSEKTQYYISAGYIDQEGVMYRSNFDRITLRSNITSKINNWTTVGLNLGGGYDRRQTNGWGANSTNGGLSMFVLPWFSPYDAEGNEYYDKAIPGWGRYNPKYLADMNPSPSGNQQFNPTAFIEVKPLSGLTLRSQAGMDYYNSRTSIRRLPSYDGAKGKGTATEEYSQGVYRTITNTVEYKNIFKDVHEFIVLGGQEYSDYRQDDFSGSSGGLTDDRLILLSNGTIDKDVKQSIDEYAFQSYFGRISYNFDQKYFVDATVRRDESSRFGKNLKGANFWSVGAMWNAKKETFLQNVEWVNDLRMRLSTGSQGNSGLGNYDALATVGTNTYDNAVGWGISTPGNPNLSWEKQLKTTFGVSANLFGRITLDADYFHRTTSSLLMSVPYPYTSGFAEVRSNAGNLVNNGFNLGLSAQIFKSEDYYLTPYINFGIVNQKVTEIFQGKDYWVVPNTGVSWAVGKPVEFFYPVQAGVNPDNGLMQWYLPGDNISQSTQDPNRVTTIFNSTALQQSTGIKRYPPFNGGFGFASGYKGIYLNVDFAFSKGKYLINNDRYFFENPYNFAGNNQWRDVLDYWKKPGDITKFPKYGQVNQFDSGLIEDASFLRMKGLTIGYNLPKSVFRGQNFFRSARVFYTGRNLLTFTNYSGPDPEVDSNLTYGANPNTKQSVIGLELQF</sequence>
<feature type="chain" id="PRO_5016900811" evidence="8">
    <location>
        <begin position="22"/>
        <end position="983"/>
    </location>
</feature>
<feature type="signal peptide" evidence="8">
    <location>
        <begin position="1"/>
        <end position="21"/>
    </location>
</feature>
<evidence type="ECO:0000256" key="8">
    <source>
        <dbReference type="SAM" id="SignalP"/>
    </source>
</evidence>
<dbReference type="OrthoDB" id="9768177at2"/>